<evidence type="ECO:0000313" key="2">
    <source>
        <dbReference type="EMBL" id="MFD1598789.1"/>
    </source>
</evidence>
<dbReference type="Proteomes" id="UP001597085">
    <property type="component" value="Unassembled WGS sequence"/>
</dbReference>
<dbReference type="AlphaFoldDB" id="A0ABD6CN07"/>
<feature type="compositionally biased region" description="Basic and acidic residues" evidence="1">
    <location>
        <begin position="34"/>
        <end position="52"/>
    </location>
</feature>
<accession>A0ABD6CN07</accession>
<dbReference type="RefSeq" id="WP_256420326.1">
    <property type="nucleotide sequence ID" value="NZ_JANHDI010000002.1"/>
</dbReference>
<comment type="caution">
    <text evidence="2">The sequence shown here is derived from an EMBL/GenBank/DDBJ whole genome shotgun (WGS) entry which is preliminary data.</text>
</comment>
<feature type="region of interest" description="Disordered" evidence="1">
    <location>
        <begin position="28"/>
        <end position="62"/>
    </location>
</feature>
<name>A0ABD6CN07_9EURY</name>
<reference evidence="2 3" key="1">
    <citation type="journal article" date="2019" name="Int. J. Syst. Evol. Microbiol.">
        <title>The Global Catalogue of Microorganisms (GCM) 10K type strain sequencing project: providing services to taxonomists for standard genome sequencing and annotation.</title>
        <authorList>
            <consortium name="The Broad Institute Genomics Platform"/>
            <consortium name="The Broad Institute Genome Sequencing Center for Infectious Disease"/>
            <person name="Wu L."/>
            <person name="Ma J."/>
        </authorList>
    </citation>
    <scope>NUCLEOTIDE SEQUENCE [LARGE SCALE GENOMIC DNA]</scope>
    <source>
        <strain evidence="2 3">CGMCC 1.12121</strain>
    </source>
</reference>
<dbReference type="EMBL" id="JBHUDK010000006">
    <property type="protein sequence ID" value="MFD1598789.1"/>
    <property type="molecule type" value="Genomic_DNA"/>
</dbReference>
<protein>
    <submittedName>
        <fullName evidence="2">Uncharacterized protein</fullName>
    </submittedName>
</protein>
<proteinExistence type="predicted"/>
<keyword evidence="3" id="KW-1185">Reference proteome</keyword>
<evidence type="ECO:0000313" key="3">
    <source>
        <dbReference type="Proteomes" id="UP001597085"/>
    </source>
</evidence>
<organism evidence="2 3">
    <name type="scientific">Halobellus rarus</name>
    <dbReference type="NCBI Taxonomy" id="1126237"/>
    <lineage>
        <taxon>Archaea</taxon>
        <taxon>Methanobacteriati</taxon>
        <taxon>Methanobacteriota</taxon>
        <taxon>Stenosarchaea group</taxon>
        <taxon>Halobacteria</taxon>
        <taxon>Halobacteriales</taxon>
        <taxon>Haloferacaceae</taxon>
        <taxon>Halobellus</taxon>
    </lineage>
</organism>
<evidence type="ECO:0000256" key="1">
    <source>
        <dbReference type="SAM" id="MobiDB-lite"/>
    </source>
</evidence>
<gene>
    <name evidence="2" type="ORF">ACFSBX_07430</name>
</gene>
<sequence length="62" mass="6991">MSQVFDADSDADGEYLYHVVCHDCPTESVSQRASEAEKRLDEHRTSTGHDIEVAQLPNERNT</sequence>